<dbReference type="EnsemblProtists" id="EKX34093">
    <property type="protein sequence ID" value="EKX34093"/>
    <property type="gene ID" value="GUITHDRAFT_166297"/>
</dbReference>
<organism evidence="3">
    <name type="scientific">Guillardia theta (strain CCMP2712)</name>
    <name type="common">Cryptophyte</name>
    <dbReference type="NCBI Taxonomy" id="905079"/>
    <lineage>
        <taxon>Eukaryota</taxon>
        <taxon>Cryptophyceae</taxon>
        <taxon>Pyrenomonadales</taxon>
        <taxon>Geminigeraceae</taxon>
        <taxon>Guillardia</taxon>
    </lineage>
</organism>
<protein>
    <submittedName>
        <fullName evidence="3 4">Uncharacterized protein</fullName>
    </submittedName>
</protein>
<reference evidence="4" key="3">
    <citation type="submission" date="2016-03" db="UniProtKB">
        <authorList>
            <consortium name="EnsemblProtists"/>
        </authorList>
    </citation>
    <scope>IDENTIFICATION</scope>
</reference>
<dbReference type="Proteomes" id="UP000011087">
    <property type="component" value="Unassembled WGS sequence"/>
</dbReference>
<keyword evidence="2" id="KW-1133">Transmembrane helix</keyword>
<evidence type="ECO:0000313" key="4">
    <source>
        <dbReference type="EnsemblProtists" id="EKX34093"/>
    </source>
</evidence>
<dbReference type="GeneID" id="17290852"/>
<gene>
    <name evidence="3" type="ORF">GUITHDRAFT_166297</name>
</gene>
<dbReference type="KEGG" id="gtt:GUITHDRAFT_166297"/>
<keyword evidence="5" id="KW-1185">Reference proteome</keyword>
<evidence type="ECO:0000256" key="2">
    <source>
        <dbReference type="SAM" id="Phobius"/>
    </source>
</evidence>
<keyword evidence="2" id="KW-0812">Transmembrane</keyword>
<reference evidence="3 5" key="1">
    <citation type="journal article" date="2012" name="Nature">
        <title>Algal genomes reveal evolutionary mosaicism and the fate of nucleomorphs.</title>
        <authorList>
            <consortium name="DOE Joint Genome Institute"/>
            <person name="Curtis B.A."/>
            <person name="Tanifuji G."/>
            <person name="Burki F."/>
            <person name="Gruber A."/>
            <person name="Irimia M."/>
            <person name="Maruyama S."/>
            <person name="Arias M.C."/>
            <person name="Ball S.G."/>
            <person name="Gile G.H."/>
            <person name="Hirakawa Y."/>
            <person name="Hopkins J.F."/>
            <person name="Kuo A."/>
            <person name="Rensing S.A."/>
            <person name="Schmutz J."/>
            <person name="Symeonidi A."/>
            <person name="Elias M."/>
            <person name="Eveleigh R.J."/>
            <person name="Herman E.K."/>
            <person name="Klute M.J."/>
            <person name="Nakayama T."/>
            <person name="Obornik M."/>
            <person name="Reyes-Prieto A."/>
            <person name="Armbrust E.V."/>
            <person name="Aves S.J."/>
            <person name="Beiko R.G."/>
            <person name="Coutinho P."/>
            <person name="Dacks J.B."/>
            <person name="Durnford D.G."/>
            <person name="Fast N.M."/>
            <person name="Green B.R."/>
            <person name="Grisdale C.J."/>
            <person name="Hempel F."/>
            <person name="Henrissat B."/>
            <person name="Hoppner M.P."/>
            <person name="Ishida K."/>
            <person name="Kim E."/>
            <person name="Koreny L."/>
            <person name="Kroth P.G."/>
            <person name="Liu Y."/>
            <person name="Malik S.B."/>
            <person name="Maier U.G."/>
            <person name="McRose D."/>
            <person name="Mock T."/>
            <person name="Neilson J.A."/>
            <person name="Onodera N.T."/>
            <person name="Poole A.M."/>
            <person name="Pritham E.J."/>
            <person name="Richards T.A."/>
            <person name="Rocap G."/>
            <person name="Roy S.W."/>
            <person name="Sarai C."/>
            <person name="Schaack S."/>
            <person name="Shirato S."/>
            <person name="Slamovits C.H."/>
            <person name="Spencer D.F."/>
            <person name="Suzuki S."/>
            <person name="Worden A.Z."/>
            <person name="Zauner S."/>
            <person name="Barry K."/>
            <person name="Bell C."/>
            <person name="Bharti A.K."/>
            <person name="Crow J.A."/>
            <person name="Grimwood J."/>
            <person name="Kramer R."/>
            <person name="Lindquist E."/>
            <person name="Lucas S."/>
            <person name="Salamov A."/>
            <person name="McFadden G.I."/>
            <person name="Lane C.E."/>
            <person name="Keeling P.J."/>
            <person name="Gray M.W."/>
            <person name="Grigoriev I.V."/>
            <person name="Archibald J.M."/>
        </authorList>
    </citation>
    <scope>NUCLEOTIDE SEQUENCE</scope>
    <source>
        <strain evidence="3 5">CCMP2712</strain>
    </source>
</reference>
<dbReference type="RefSeq" id="XP_005821073.1">
    <property type="nucleotide sequence ID" value="XM_005821016.1"/>
</dbReference>
<proteinExistence type="predicted"/>
<evidence type="ECO:0000256" key="1">
    <source>
        <dbReference type="SAM" id="MobiDB-lite"/>
    </source>
</evidence>
<name>L1ICX8_GUITC</name>
<feature type="transmembrane region" description="Helical" evidence="2">
    <location>
        <begin position="194"/>
        <end position="210"/>
    </location>
</feature>
<feature type="compositionally biased region" description="Low complexity" evidence="1">
    <location>
        <begin position="20"/>
        <end position="29"/>
    </location>
</feature>
<evidence type="ECO:0000313" key="5">
    <source>
        <dbReference type="Proteomes" id="UP000011087"/>
    </source>
</evidence>
<sequence length="291" mass="32140">MSGNIGVARICVKATEEASEATSESNESTGQAELPTAPPPFNPRQAIANVVEYQEAHPEFAAGIATWITIGIILFILGLLLFLYSEIQAVLVVRDQDFRAKLVSLNYMMEGKNIDDLNKEENATMRFRPYLSILSMLLIFISLACLFYPLCDILNVVGLPSAPCLLIVSFGALFASICIATFFMFVVWSCTRTYAALVFLLISVSGSFLLPTGNPILLLLWMTVTFGGGAAYFWFVPDHYQKNPLKDSANGKPSWLQDIGDFSISTDGNEIVNAIHEKIETEGKRFKKEKV</sequence>
<feature type="region of interest" description="Disordered" evidence="1">
    <location>
        <begin position="18"/>
        <end position="38"/>
    </location>
</feature>
<dbReference type="HOGENOM" id="CLU_075194_0_0_1"/>
<dbReference type="OrthoDB" id="10558536at2759"/>
<feature type="transmembrane region" description="Helical" evidence="2">
    <location>
        <begin position="216"/>
        <end position="236"/>
    </location>
</feature>
<accession>L1ICX8</accession>
<dbReference type="PaxDb" id="55529-EKX34093"/>
<feature type="transmembrane region" description="Helical" evidence="2">
    <location>
        <begin position="60"/>
        <end position="84"/>
    </location>
</feature>
<feature type="transmembrane region" description="Helical" evidence="2">
    <location>
        <begin position="130"/>
        <end position="150"/>
    </location>
</feature>
<reference evidence="5" key="2">
    <citation type="submission" date="2012-11" db="EMBL/GenBank/DDBJ databases">
        <authorList>
            <person name="Kuo A."/>
            <person name="Curtis B.A."/>
            <person name="Tanifuji G."/>
            <person name="Burki F."/>
            <person name="Gruber A."/>
            <person name="Irimia M."/>
            <person name="Maruyama S."/>
            <person name="Arias M.C."/>
            <person name="Ball S.G."/>
            <person name="Gile G.H."/>
            <person name="Hirakawa Y."/>
            <person name="Hopkins J.F."/>
            <person name="Rensing S.A."/>
            <person name="Schmutz J."/>
            <person name="Symeonidi A."/>
            <person name="Elias M."/>
            <person name="Eveleigh R.J."/>
            <person name="Herman E.K."/>
            <person name="Klute M.J."/>
            <person name="Nakayama T."/>
            <person name="Obornik M."/>
            <person name="Reyes-Prieto A."/>
            <person name="Armbrust E.V."/>
            <person name="Aves S.J."/>
            <person name="Beiko R.G."/>
            <person name="Coutinho P."/>
            <person name="Dacks J.B."/>
            <person name="Durnford D.G."/>
            <person name="Fast N.M."/>
            <person name="Green B.R."/>
            <person name="Grisdale C."/>
            <person name="Hempe F."/>
            <person name="Henrissat B."/>
            <person name="Hoppner M.P."/>
            <person name="Ishida K.-I."/>
            <person name="Kim E."/>
            <person name="Koreny L."/>
            <person name="Kroth P.G."/>
            <person name="Liu Y."/>
            <person name="Malik S.-B."/>
            <person name="Maier U.G."/>
            <person name="McRose D."/>
            <person name="Mock T."/>
            <person name="Neilson J.A."/>
            <person name="Onodera N.T."/>
            <person name="Poole A.M."/>
            <person name="Pritham E.J."/>
            <person name="Richards T.A."/>
            <person name="Rocap G."/>
            <person name="Roy S.W."/>
            <person name="Sarai C."/>
            <person name="Schaack S."/>
            <person name="Shirato S."/>
            <person name="Slamovits C.H."/>
            <person name="Spencer D.F."/>
            <person name="Suzuki S."/>
            <person name="Worden A.Z."/>
            <person name="Zauner S."/>
            <person name="Barry K."/>
            <person name="Bell C."/>
            <person name="Bharti A.K."/>
            <person name="Crow J.A."/>
            <person name="Grimwood J."/>
            <person name="Kramer R."/>
            <person name="Lindquist E."/>
            <person name="Lucas S."/>
            <person name="Salamov A."/>
            <person name="McFadden G.I."/>
            <person name="Lane C.E."/>
            <person name="Keeling P.J."/>
            <person name="Gray M.W."/>
            <person name="Grigoriev I.V."/>
            <person name="Archibald J.M."/>
        </authorList>
    </citation>
    <scope>NUCLEOTIDE SEQUENCE</scope>
    <source>
        <strain evidence="5">CCMP2712</strain>
    </source>
</reference>
<feature type="transmembrane region" description="Helical" evidence="2">
    <location>
        <begin position="165"/>
        <end position="187"/>
    </location>
</feature>
<keyword evidence="2" id="KW-0472">Membrane</keyword>
<dbReference type="AlphaFoldDB" id="L1ICX8"/>
<evidence type="ECO:0000313" key="3">
    <source>
        <dbReference type="EMBL" id="EKX34093.1"/>
    </source>
</evidence>
<dbReference type="EMBL" id="JH993119">
    <property type="protein sequence ID" value="EKX34093.1"/>
    <property type="molecule type" value="Genomic_DNA"/>
</dbReference>